<sequence length="40" mass="4924">MKTLFRVLTIAQIAYYAYDWIKNDRSFKEEFLPGYEEDEE</sequence>
<name>A0ABP3XV15_9FLAO</name>
<dbReference type="Proteomes" id="UP001500507">
    <property type="component" value="Unassembled WGS sequence"/>
</dbReference>
<dbReference type="EMBL" id="BAAAFG010000016">
    <property type="protein sequence ID" value="GAA0873115.1"/>
    <property type="molecule type" value="Genomic_DNA"/>
</dbReference>
<accession>A0ABP3XV15</accession>
<evidence type="ECO:0000313" key="1">
    <source>
        <dbReference type="EMBL" id="GAA0873115.1"/>
    </source>
</evidence>
<dbReference type="RefSeq" id="WP_343767669.1">
    <property type="nucleotide sequence ID" value="NZ_BAAAFG010000016.1"/>
</dbReference>
<keyword evidence="2" id="KW-1185">Reference proteome</keyword>
<proteinExistence type="predicted"/>
<evidence type="ECO:0000313" key="2">
    <source>
        <dbReference type="Proteomes" id="UP001500507"/>
    </source>
</evidence>
<organism evidence="1 2">
    <name type="scientific">Gangjinia marincola</name>
    <dbReference type="NCBI Taxonomy" id="578463"/>
    <lineage>
        <taxon>Bacteria</taxon>
        <taxon>Pseudomonadati</taxon>
        <taxon>Bacteroidota</taxon>
        <taxon>Flavobacteriia</taxon>
        <taxon>Flavobacteriales</taxon>
        <taxon>Flavobacteriaceae</taxon>
        <taxon>Gangjinia</taxon>
    </lineage>
</organism>
<gene>
    <name evidence="1" type="ORF">GCM10009117_22620</name>
</gene>
<comment type="caution">
    <text evidence="1">The sequence shown here is derived from an EMBL/GenBank/DDBJ whole genome shotgun (WGS) entry which is preliminary data.</text>
</comment>
<protein>
    <submittedName>
        <fullName evidence="1">Uncharacterized protein</fullName>
    </submittedName>
</protein>
<reference evidence="2" key="1">
    <citation type="journal article" date="2019" name="Int. J. Syst. Evol. Microbiol.">
        <title>The Global Catalogue of Microorganisms (GCM) 10K type strain sequencing project: providing services to taxonomists for standard genome sequencing and annotation.</title>
        <authorList>
            <consortium name="The Broad Institute Genomics Platform"/>
            <consortium name="The Broad Institute Genome Sequencing Center for Infectious Disease"/>
            <person name="Wu L."/>
            <person name="Ma J."/>
        </authorList>
    </citation>
    <scope>NUCLEOTIDE SEQUENCE [LARGE SCALE GENOMIC DNA]</scope>
    <source>
        <strain evidence="2">JCM 16082</strain>
    </source>
</reference>